<gene>
    <name evidence="2" type="ORF">HMPREF9423_0823</name>
</gene>
<evidence type="ECO:0000313" key="3">
    <source>
        <dbReference type="Proteomes" id="UP000002815"/>
    </source>
</evidence>
<sequence length="72" mass="8484">MISGFNFKGVDIMDALFGLIVLFLIGVWAVWVIKGNQQRPRKNERFIGYINRYDEDGEPYQAEIWEVNEDEE</sequence>
<evidence type="ECO:0000313" key="2">
    <source>
        <dbReference type="EMBL" id="EFX36816.1"/>
    </source>
</evidence>
<keyword evidence="1" id="KW-1133">Transmembrane helix</keyword>
<name>E8K010_9STRE</name>
<accession>E8K010</accession>
<proteinExistence type="predicted"/>
<dbReference type="eggNOG" id="ENOG50324SW">
    <property type="taxonomic scope" value="Bacteria"/>
</dbReference>
<keyword evidence="1" id="KW-0812">Transmembrane</keyword>
<evidence type="ECO:0000256" key="1">
    <source>
        <dbReference type="SAM" id="Phobius"/>
    </source>
</evidence>
<feature type="transmembrane region" description="Helical" evidence="1">
    <location>
        <begin position="12"/>
        <end position="33"/>
    </location>
</feature>
<organism evidence="2 3">
    <name type="scientific">Streptococcus infantis ATCC 700779</name>
    <dbReference type="NCBI Taxonomy" id="889204"/>
    <lineage>
        <taxon>Bacteria</taxon>
        <taxon>Bacillati</taxon>
        <taxon>Bacillota</taxon>
        <taxon>Bacilli</taxon>
        <taxon>Lactobacillales</taxon>
        <taxon>Streptococcaceae</taxon>
        <taxon>Streptococcus</taxon>
    </lineage>
</organism>
<keyword evidence="3" id="KW-1185">Reference proteome</keyword>
<reference evidence="2 3" key="1">
    <citation type="submission" date="2010-12" db="EMBL/GenBank/DDBJ databases">
        <authorList>
            <person name="Muzny D."/>
            <person name="Qin X."/>
            <person name="Deng J."/>
            <person name="Jiang H."/>
            <person name="Liu Y."/>
            <person name="Qu J."/>
            <person name="Song X.-Z."/>
            <person name="Zhang L."/>
            <person name="Thornton R."/>
            <person name="Coyle M."/>
            <person name="Francisco L."/>
            <person name="Jackson L."/>
            <person name="Javaid M."/>
            <person name="Korchina V."/>
            <person name="Kovar C."/>
            <person name="Mata R."/>
            <person name="Mathew T."/>
            <person name="Ngo R."/>
            <person name="Nguyen L."/>
            <person name="Nguyen N."/>
            <person name="Okwuonu G."/>
            <person name="Ongeri F."/>
            <person name="Pham C."/>
            <person name="Simmons D."/>
            <person name="Wilczek-Boney K."/>
            <person name="Hale W."/>
            <person name="Jakkamsetti A."/>
            <person name="Pham P."/>
            <person name="Ruth R."/>
            <person name="San Lucas F."/>
            <person name="Warren J."/>
            <person name="Zhang J."/>
            <person name="Zhao Z."/>
            <person name="Zhou C."/>
            <person name="Zhu D."/>
            <person name="Lee S."/>
            <person name="Bess C."/>
            <person name="Blankenburg K."/>
            <person name="Forbes L."/>
            <person name="Fu Q."/>
            <person name="Gubbala S."/>
            <person name="Hirani K."/>
            <person name="Jayaseelan J.C."/>
            <person name="Lara F."/>
            <person name="Munidasa M."/>
            <person name="Palculict T."/>
            <person name="Patil S."/>
            <person name="Pu L.-L."/>
            <person name="Saada N."/>
            <person name="Tang L."/>
            <person name="Weissenberger G."/>
            <person name="Zhu Y."/>
            <person name="Hemphill L."/>
            <person name="Shang Y."/>
            <person name="Youmans B."/>
            <person name="Ayvaz T."/>
            <person name="Ross M."/>
            <person name="Santibanez J."/>
            <person name="Aqrawi P."/>
            <person name="Gross S."/>
            <person name="Joshi V."/>
            <person name="Fowler G."/>
            <person name="Nazareth L."/>
            <person name="Reid J."/>
            <person name="Worley K."/>
            <person name="Petrosino J."/>
            <person name="Highlander S."/>
            <person name="Gibbs R."/>
        </authorList>
    </citation>
    <scope>NUCLEOTIDE SEQUENCE [LARGE SCALE GENOMIC DNA]</scope>
    <source>
        <strain evidence="2 3">ATCC 700779</strain>
    </source>
</reference>
<dbReference type="AlphaFoldDB" id="E8K010"/>
<comment type="caution">
    <text evidence="2">The sequence shown here is derived from an EMBL/GenBank/DDBJ whole genome shotgun (WGS) entry which is preliminary data.</text>
</comment>
<dbReference type="Proteomes" id="UP000002815">
    <property type="component" value="Unassembled WGS sequence"/>
</dbReference>
<dbReference type="HOGENOM" id="CLU_2939678_0_0_9"/>
<dbReference type="EMBL" id="AEVD01000006">
    <property type="protein sequence ID" value="EFX36816.1"/>
    <property type="molecule type" value="Genomic_DNA"/>
</dbReference>
<keyword evidence="1" id="KW-0472">Membrane</keyword>
<protein>
    <submittedName>
        <fullName evidence="2">Uncharacterized protein</fullName>
    </submittedName>
</protein>